<dbReference type="RefSeq" id="WP_322412042.1">
    <property type="nucleotide sequence ID" value="NZ_CP139779.1"/>
</dbReference>
<gene>
    <name evidence="2" type="ORF">T9R20_08300</name>
</gene>
<dbReference type="InterPro" id="IPR000182">
    <property type="entry name" value="GNAT_dom"/>
</dbReference>
<evidence type="ECO:0000313" key="3">
    <source>
        <dbReference type="Proteomes" id="UP001324533"/>
    </source>
</evidence>
<dbReference type="SUPFAM" id="SSF55729">
    <property type="entry name" value="Acyl-CoA N-acyltransferases (Nat)"/>
    <property type="match status" value="1"/>
</dbReference>
<organism evidence="2 3">
    <name type="scientific">Microbacterium invictum</name>
    <dbReference type="NCBI Taxonomy" id="515415"/>
    <lineage>
        <taxon>Bacteria</taxon>
        <taxon>Bacillati</taxon>
        <taxon>Actinomycetota</taxon>
        <taxon>Actinomycetes</taxon>
        <taxon>Micrococcales</taxon>
        <taxon>Microbacteriaceae</taxon>
        <taxon>Microbacterium</taxon>
    </lineage>
</organism>
<proteinExistence type="predicted"/>
<evidence type="ECO:0000313" key="2">
    <source>
        <dbReference type="EMBL" id="WQB71930.1"/>
    </source>
</evidence>
<feature type="domain" description="N-acetyltransferase" evidence="1">
    <location>
        <begin position="9"/>
        <end position="185"/>
    </location>
</feature>
<dbReference type="Gene3D" id="3.40.630.30">
    <property type="match status" value="1"/>
</dbReference>
<dbReference type="Proteomes" id="UP001324533">
    <property type="component" value="Chromosome"/>
</dbReference>
<dbReference type="PROSITE" id="PS51186">
    <property type="entry name" value="GNAT"/>
    <property type="match status" value="1"/>
</dbReference>
<keyword evidence="3" id="KW-1185">Reference proteome</keyword>
<protein>
    <submittedName>
        <fullName evidence="2">GNAT family N-acetyltransferase</fullName>
    </submittedName>
</protein>
<dbReference type="InterPro" id="IPR016181">
    <property type="entry name" value="Acyl_CoA_acyltransferase"/>
</dbReference>
<reference evidence="2 3" key="1">
    <citation type="submission" date="2023-06" db="EMBL/GenBank/DDBJ databases">
        <title>Rock-solubilizing bacteria, Microbacterium invictum, promotes re-establishment of vegetation in rocky wasteland by accelerating rock bio-weathering and reshaping soil bacterial community.</title>
        <authorList>
            <person name="Liu C."/>
        </authorList>
    </citation>
    <scope>NUCLEOTIDE SEQUENCE [LARGE SCALE GENOMIC DNA]</scope>
    <source>
        <strain evidence="2 3">X-18</strain>
    </source>
</reference>
<accession>A0ABZ0VHF0</accession>
<name>A0ABZ0VHF0_9MICO</name>
<evidence type="ECO:0000259" key="1">
    <source>
        <dbReference type="PROSITE" id="PS51186"/>
    </source>
</evidence>
<dbReference type="Pfam" id="PF00583">
    <property type="entry name" value="Acetyltransf_1"/>
    <property type="match status" value="1"/>
</dbReference>
<dbReference type="EMBL" id="CP139779">
    <property type="protein sequence ID" value="WQB71930.1"/>
    <property type="molecule type" value="Genomic_DNA"/>
</dbReference>
<dbReference type="CDD" id="cd04301">
    <property type="entry name" value="NAT_SF"/>
    <property type="match status" value="1"/>
</dbReference>
<sequence>MNMHPPAGVEFRPLTIPSGIDASDASDFIEMTRVRNQVYREISGHDDERITAAELLPHYQPDAYETRLIWTVREEGRIVGRCGIDLPHEEGSTLAFWQIELLREVWGRGIGSAAYQLIEQIAREHDRSVLQSWAEHPQAPGPRLSAPTGFGDIPEDHAARFYLRHGYTLQQVERASALDLQAPFDTIEALHRDAQQAAADYRVVQWFAPTPSEWVDGYAWMKSRMSTDAPAADLEFDEETWDADRIALHDARYTDSGRLLQVTAAQHVATGELCAFNELVIGADRTEASHQEDTLVLRAHRGHRLGMLVKCAGLLSWRGIAPASPRVITYNAEENRPMLDINEAIGFRPIAYSGAWKKVLP</sequence>